<proteinExistence type="inferred from homology"/>
<dbReference type="InterPro" id="IPR008949">
    <property type="entry name" value="Isoprenoid_synthase_dom_sf"/>
</dbReference>
<dbReference type="PANTHER" id="PTHR31225:SF242">
    <property type="entry name" value="TERPENOID SYNTHASE 9"/>
    <property type="match status" value="1"/>
</dbReference>
<dbReference type="Pfam" id="PF03936">
    <property type="entry name" value="Terpene_synth_C"/>
    <property type="match status" value="1"/>
</dbReference>
<dbReference type="CDD" id="cd00684">
    <property type="entry name" value="Terpene_cyclase_plant_C1"/>
    <property type="match status" value="1"/>
</dbReference>
<dbReference type="InterPro" id="IPR044814">
    <property type="entry name" value="Terpene_cyclase_plant_C1"/>
</dbReference>
<dbReference type="InterPro" id="IPR005630">
    <property type="entry name" value="Terpene_synthase_metal-bd"/>
</dbReference>
<dbReference type="GeneID" id="104733459"/>
<dbReference type="SUPFAM" id="SSF48576">
    <property type="entry name" value="Terpenoid synthases"/>
    <property type="match status" value="1"/>
</dbReference>
<accession>A0ABM0V605</accession>
<evidence type="ECO:0000256" key="2">
    <source>
        <dbReference type="ARBA" id="ARBA00022842"/>
    </source>
</evidence>
<dbReference type="SUPFAM" id="SSF48239">
    <property type="entry name" value="Terpenoid cyclases/Protein prenyltransferases"/>
    <property type="match status" value="1"/>
</dbReference>
<evidence type="ECO:0000256" key="4">
    <source>
        <dbReference type="ARBA" id="ARBA00023239"/>
    </source>
</evidence>
<keyword evidence="4" id="KW-0456">Lyase</keyword>
<comment type="similarity">
    <text evidence="5">Belongs to the terpene synthase family. Tpsa subfamily.</text>
</comment>
<feature type="domain" description="Terpene synthase N-terminal" evidence="6">
    <location>
        <begin position="65"/>
        <end position="242"/>
    </location>
</feature>
<evidence type="ECO:0000259" key="6">
    <source>
        <dbReference type="Pfam" id="PF01397"/>
    </source>
</evidence>
<evidence type="ECO:0000259" key="7">
    <source>
        <dbReference type="Pfam" id="PF03936"/>
    </source>
</evidence>
<reference evidence="8" key="1">
    <citation type="journal article" date="2014" name="Nat. Commun.">
        <title>The emerging biofuel crop Camelina sativa retains a highly undifferentiated hexaploid genome structure.</title>
        <authorList>
            <person name="Kagale S."/>
            <person name="Koh C."/>
            <person name="Nixon J."/>
            <person name="Bollina V."/>
            <person name="Clarke W.E."/>
            <person name="Tuteja R."/>
            <person name="Spillane C."/>
            <person name="Robinson S.J."/>
            <person name="Links M.G."/>
            <person name="Clarke C."/>
            <person name="Higgins E.E."/>
            <person name="Huebert T."/>
            <person name="Sharpe A.G."/>
            <person name="Parkin I.A."/>
        </authorList>
    </citation>
    <scope>NUCLEOTIDE SEQUENCE [LARGE SCALE GENOMIC DNA]</scope>
    <source>
        <strain evidence="8">cv. DH55</strain>
    </source>
</reference>
<organism evidence="8 9">
    <name type="scientific">Camelina sativa</name>
    <name type="common">False flax</name>
    <name type="synonym">Myagrum sativum</name>
    <dbReference type="NCBI Taxonomy" id="90675"/>
    <lineage>
        <taxon>Eukaryota</taxon>
        <taxon>Viridiplantae</taxon>
        <taxon>Streptophyta</taxon>
        <taxon>Embryophyta</taxon>
        <taxon>Tracheophyta</taxon>
        <taxon>Spermatophyta</taxon>
        <taxon>Magnoliopsida</taxon>
        <taxon>eudicotyledons</taxon>
        <taxon>Gunneridae</taxon>
        <taxon>Pentapetalae</taxon>
        <taxon>rosids</taxon>
        <taxon>malvids</taxon>
        <taxon>Brassicales</taxon>
        <taxon>Brassicaceae</taxon>
        <taxon>Camelineae</taxon>
        <taxon>Camelina</taxon>
    </lineage>
</organism>
<feature type="domain" description="Terpene synthase metal-binding" evidence="7">
    <location>
        <begin position="300"/>
        <end position="538"/>
    </location>
</feature>
<dbReference type="InterPro" id="IPR008930">
    <property type="entry name" value="Terpenoid_cyclase/PrenylTrfase"/>
</dbReference>
<evidence type="ECO:0000313" key="8">
    <source>
        <dbReference type="Proteomes" id="UP000694864"/>
    </source>
</evidence>
<name>A0ABM0V605_CAMSA</name>
<keyword evidence="1" id="KW-0479">Metal-binding</keyword>
<keyword evidence="2" id="KW-0460">Magnesium</keyword>
<dbReference type="InterPro" id="IPR036965">
    <property type="entry name" value="Terpene_synth_N_sf"/>
</dbReference>
<keyword evidence="8" id="KW-1185">Reference proteome</keyword>
<gene>
    <name evidence="9" type="primary">LOC104733459</name>
</gene>
<evidence type="ECO:0000256" key="5">
    <source>
        <dbReference type="ARBA" id="ARBA00038405"/>
    </source>
</evidence>
<evidence type="ECO:0000256" key="1">
    <source>
        <dbReference type="ARBA" id="ARBA00022723"/>
    </source>
</evidence>
<evidence type="ECO:0000256" key="3">
    <source>
        <dbReference type="ARBA" id="ARBA00023211"/>
    </source>
</evidence>
<evidence type="ECO:0000313" key="9">
    <source>
        <dbReference type="RefSeq" id="XP_010451341.1"/>
    </source>
</evidence>
<reference evidence="9" key="2">
    <citation type="submission" date="2025-08" db="UniProtKB">
        <authorList>
            <consortium name="RefSeq"/>
        </authorList>
    </citation>
    <scope>IDENTIFICATION</scope>
    <source>
        <tissue evidence="9">Leaf</tissue>
    </source>
</reference>
<dbReference type="InterPro" id="IPR001906">
    <property type="entry name" value="Terpene_synth_N"/>
</dbReference>
<dbReference type="Gene3D" id="1.50.10.130">
    <property type="entry name" value="Terpene synthase, N-terminal domain"/>
    <property type="match status" value="1"/>
</dbReference>
<sequence length="596" mass="68560">MQTINFFAPKHRIQISLSPPTHLTPVSFPLTACPIKPAKLFHLEATSGDGQESNRKFEKFPPSVWTNRFHSVQVDASEMDALRQEIDTLIPSVKKELMSSQGIDSMKKNILMIYLLVSLGLAYHFEDEIEECLKEGFEKIEEMMAGEDNLYTISIVFWVFRTHGHHMSSDVFQKFRESSGNFKGCISGDAKGMLALYEAAQLRTTTDYIMEEALSFASSNLELLAADGKCPPHLSKHIRNALGLSQHKNMEMLVAVGYISFYEHEKDHDKMLLKFAKLNFNLLQLHYLEELAIVTKWYRDQDFASNLPPYFRYVIAENHFFVIGMYFEPKFSQKRIMLTKYFTALVLLDDTFDRYASRPEAESLANSLERWAPDDAMEKQPHYLKFVFKFLVDCFEEFERELAPEGSSYCVKATREEFKIYVKANFDLAKCAQAGHVPSFKEYMELGVVELGVYATLAGTLMGMGYIGNEGVYEWLKSRPKLLLSLSIYGRLLNDIAGFEGDMREYVSTAVNCYMKQYGVSKMEAIRDLRNLITYNNKIINEEFLKTTDVPRQIRKLPFNIARALNVSYNEGEGFTYTKGKVDEYITSLFVTRIFL</sequence>
<dbReference type="InterPro" id="IPR050148">
    <property type="entry name" value="Terpene_synthase-like"/>
</dbReference>
<dbReference type="Gene3D" id="1.10.600.10">
    <property type="entry name" value="Farnesyl Diphosphate Synthase"/>
    <property type="match status" value="1"/>
</dbReference>
<dbReference type="SFLD" id="SFLDS00005">
    <property type="entry name" value="Isoprenoid_Synthase_Type_I"/>
    <property type="match status" value="1"/>
</dbReference>
<dbReference type="SFLD" id="SFLDG01019">
    <property type="entry name" value="Terpene_Cyclase_Like_1_C_Termi"/>
    <property type="match status" value="1"/>
</dbReference>
<dbReference type="PANTHER" id="PTHR31225">
    <property type="entry name" value="OS04G0344100 PROTEIN-RELATED"/>
    <property type="match status" value="1"/>
</dbReference>
<dbReference type="Pfam" id="PF01397">
    <property type="entry name" value="Terpene_synth"/>
    <property type="match status" value="1"/>
</dbReference>
<keyword evidence="3" id="KW-0464">Manganese</keyword>
<dbReference type="Proteomes" id="UP000694864">
    <property type="component" value="Chromosome 12"/>
</dbReference>
<dbReference type="InterPro" id="IPR034741">
    <property type="entry name" value="Terpene_cyclase-like_1_C"/>
</dbReference>
<dbReference type="RefSeq" id="XP_010451341.1">
    <property type="nucleotide sequence ID" value="XM_010453039.1"/>
</dbReference>
<protein>
    <submittedName>
        <fullName evidence="9">Terpenoid synthase 8</fullName>
    </submittedName>
</protein>